<evidence type="ECO:0000256" key="2">
    <source>
        <dbReference type="RuleBase" id="RU000501"/>
    </source>
</evidence>
<keyword evidence="2" id="KW-0808">Transferase</keyword>
<dbReference type="SUPFAM" id="SSF51569">
    <property type="entry name" value="Aldolase"/>
    <property type="match status" value="1"/>
</dbReference>
<dbReference type="InterPro" id="IPR001585">
    <property type="entry name" value="TAL/FSA"/>
</dbReference>
<keyword evidence="2" id="KW-0570">Pentose shunt</keyword>
<dbReference type="PROSITE" id="PS00958">
    <property type="entry name" value="TRANSALDOLASE_2"/>
    <property type="match status" value="1"/>
</dbReference>
<accession>A0A229YYQ9</accession>
<comment type="caution">
    <text evidence="3">The sequence shown here is derived from an EMBL/GenBank/DDBJ whole genome shotgun (WGS) entry which is preliminary data.</text>
</comment>
<dbReference type="InterPro" id="IPR018225">
    <property type="entry name" value="Transaldolase_AS"/>
</dbReference>
<dbReference type="PANTHER" id="PTHR10683:SF34">
    <property type="entry name" value="TRANSALDOLASE"/>
    <property type="match status" value="1"/>
</dbReference>
<dbReference type="GO" id="GO:0005975">
    <property type="term" value="P:carbohydrate metabolic process"/>
    <property type="evidence" value="ECO:0007669"/>
    <property type="project" value="InterPro"/>
</dbReference>
<dbReference type="EMBL" id="NIDN02000069">
    <property type="protein sequence ID" value="RLL97760.1"/>
    <property type="molecule type" value="Genomic_DNA"/>
</dbReference>
<comment type="pathway">
    <text evidence="2">Carbohydrate degradation; pentose phosphate pathway; D-glyceraldehyde 3-phosphate and beta-D-fructose 6-phosphate from D-ribose 5-phosphate and D-xylulose 5-phosphate (non-oxidative stage): step 2/3.</text>
</comment>
<evidence type="ECO:0000256" key="1">
    <source>
        <dbReference type="ARBA" id="ARBA00023270"/>
    </source>
</evidence>
<evidence type="ECO:0000313" key="3">
    <source>
        <dbReference type="EMBL" id="RLL97760.1"/>
    </source>
</evidence>
<dbReference type="OrthoDB" id="1711136at2759"/>
<keyword evidence="1" id="KW-0704">Schiff base</keyword>
<name>A0A229YYQ9_9EURO</name>
<dbReference type="InterPro" id="IPR013785">
    <property type="entry name" value="Aldolase_TIM"/>
</dbReference>
<dbReference type="Gene3D" id="3.20.20.70">
    <property type="entry name" value="Aldolase class I"/>
    <property type="match status" value="1"/>
</dbReference>
<dbReference type="STRING" id="1245748.A0A229YYQ9"/>
<evidence type="ECO:0000313" key="4">
    <source>
        <dbReference type="Proteomes" id="UP000215289"/>
    </source>
</evidence>
<gene>
    <name evidence="3" type="ORF">CFD26_107023</name>
</gene>
<reference evidence="3 4" key="1">
    <citation type="submission" date="2018-08" db="EMBL/GenBank/DDBJ databases">
        <title>Draft genome sequences of two Aspergillus turcosus clinical strains isolated from bronchoalveolar lavage fluid: one azole-susceptible and the other azole-resistant.</title>
        <authorList>
            <person name="Parent-Michaud M."/>
            <person name="Dufresne P.J."/>
            <person name="Fournier E."/>
            <person name="Martineau C."/>
            <person name="Moreira S."/>
            <person name="Perkins V."/>
            <person name="De Repentigny L."/>
            <person name="Dufresne S.F."/>
        </authorList>
    </citation>
    <scope>NUCLEOTIDE SEQUENCE [LARGE SCALE GENOMIC DNA]</scope>
    <source>
        <strain evidence="3">HMR AF 1038</strain>
    </source>
</reference>
<organism evidence="3 4">
    <name type="scientific">Aspergillus turcosus</name>
    <dbReference type="NCBI Taxonomy" id="1245748"/>
    <lineage>
        <taxon>Eukaryota</taxon>
        <taxon>Fungi</taxon>
        <taxon>Dikarya</taxon>
        <taxon>Ascomycota</taxon>
        <taxon>Pezizomycotina</taxon>
        <taxon>Eurotiomycetes</taxon>
        <taxon>Eurotiomycetidae</taxon>
        <taxon>Eurotiales</taxon>
        <taxon>Aspergillaceae</taxon>
        <taxon>Aspergillus</taxon>
        <taxon>Aspergillus subgen. Fumigati</taxon>
    </lineage>
</organism>
<proteinExistence type="predicted"/>
<dbReference type="AlphaFoldDB" id="A0A229YYQ9"/>
<dbReference type="GO" id="GO:0004801">
    <property type="term" value="F:transaldolase activity"/>
    <property type="evidence" value="ECO:0007669"/>
    <property type="project" value="UniProtKB-EC"/>
</dbReference>
<comment type="catalytic activity">
    <reaction evidence="2">
        <text>D-sedoheptulose 7-phosphate + D-glyceraldehyde 3-phosphate = D-erythrose 4-phosphate + beta-D-fructose 6-phosphate</text>
        <dbReference type="Rhea" id="RHEA:17053"/>
        <dbReference type="ChEBI" id="CHEBI:16897"/>
        <dbReference type="ChEBI" id="CHEBI:57483"/>
        <dbReference type="ChEBI" id="CHEBI:57634"/>
        <dbReference type="ChEBI" id="CHEBI:59776"/>
        <dbReference type="EC" id="2.2.1.2"/>
    </reaction>
</comment>
<comment type="function">
    <text evidence="2">Catalyzes the rate-limiting step of the non-oxidative phase in the pentose phosphate pathway. Catalyzes the reversible conversion of sedheptulose-7-phosphate and D-glyceraldehyde 3-phosphate into erythrose-4-phosphate and beta-D-fructose 6-phosphate.</text>
</comment>
<sequence length="329" mass="36393">MAVPEPTGWELLSTRTIIDCDTLDEQVARDLGPFQDCTSNQAIAYGELSKPEHIGLIRNSISDASELLPRFTGISLEELAVEIAMVRLALRIAPHLAGRVHIQTNPYYSYSTERTIVNALRIVQLFQHLQPGFEQDRICIKIPSTWEGMMACRALEMAGVRTLATTLFTMSQAVLAAEVGCTYIAPYVNQLKVHFEPGFMDPNKLLPLCVSIQKYYKSINAKTKVLPASLTSTNEIFALAGVDHITIAPGLLKQLEQPSSAFQTESLFDSDVSSAISVAEQSFVNNESAYRIAFTRDLHGASEEKLTQAINIFCDMQDKLVQLMKSNMG</sequence>
<dbReference type="Proteomes" id="UP000215289">
    <property type="component" value="Unassembled WGS sequence"/>
</dbReference>
<dbReference type="UniPathway" id="UPA00115">
    <property type="reaction ID" value="UER00414"/>
</dbReference>
<dbReference type="GO" id="GO:0009052">
    <property type="term" value="P:pentose-phosphate shunt, non-oxidative branch"/>
    <property type="evidence" value="ECO:0007669"/>
    <property type="project" value="TreeGrafter"/>
</dbReference>
<keyword evidence="4" id="KW-1185">Reference proteome</keyword>
<dbReference type="Pfam" id="PF00923">
    <property type="entry name" value="TAL_FSA"/>
    <property type="match status" value="1"/>
</dbReference>
<dbReference type="EC" id="2.2.1.2" evidence="2"/>
<dbReference type="PANTHER" id="PTHR10683">
    <property type="entry name" value="TRANSALDOLASE"/>
    <property type="match status" value="1"/>
</dbReference>
<protein>
    <recommendedName>
        <fullName evidence="2">Transaldolase</fullName>
        <ecNumber evidence="2">2.2.1.2</ecNumber>
    </recommendedName>
</protein>